<feature type="domain" description="FAD-binding" evidence="6">
    <location>
        <begin position="19"/>
        <end position="355"/>
    </location>
</feature>
<name>A0A1J4N4V4_9ACTN</name>
<keyword evidence="5 7" id="KW-0503">Monooxygenase</keyword>
<dbReference type="EMBL" id="JZDQ02000014">
    <property type="protein sequence ID" value="OIJ26572.1"/>
    <property type="molecule type" value="Genomic_DNA"/>
</dbReference>
<keyword evidence="8" id="KW-1185">Reference proteome</keyword>
<dbReference type="STRING" id="1844.UG56_011400"/>
<keyword evidence="3" id="KW-0274">FAD</keyword>
<dbReference type="Pfam" id="PF01494">
    <property type="entry name" value="FAD_binding_3"/>
    <property type="match status" value="1"/>
</dbReference>
<evidence type="ECO:0000256" key="4">
    <source>
        <dbReference type="ARBA" id="ARBA00023002"/>
    </source>
</evidence>
<evidence type="ECO:0000256" key="3">
    <source>
        <dbReference type="ARBA" id="ARBA00022827"/>
    </source>
</evidence>
<evidence type="ECO:0000256" key="5">
    <source>
        <dbReference type="ARBA" id="ARBA00023033"/>
    </source>
</evidence>
<dbReference type="SUPFAM" id="SSF51905">
    <property type="entry name" value="FAD/NAD(P)-binding domain"/>
    <property type="match status" value="1"/>
</dbReference>
<proteinExistence type="predicted"/>
<protein>
    <submittedName>
        <fullName evidence="7">Monooxygenase</fullName>
    </submittedName>
</protein>
<dbReference type="SUPFAM" id="SSF54373">
    <property type="entry name" value="FAD-linked reductases, C-terminal domain"/>
    <property type="match status" value="1"/>
</dbReference>
<dbReference type="Gene3D" id="3.50.50.60">
    <property type="entry name" value="FAD/NAD(P)-binding domain"/>
    <property type="match status" value="1"/>
</dbReference>
<dbReference type="Proteomes" id="UP000033772">
    <property type="component" value="Unassembled WGS sequence"/>
</dbReference>
<gene>
    <name evidence="7" type="ORF">UG56_011400</name>
</gene>
<comment type="caution">
    <text evidence="7">The sequence shown here is derived from an EMBL/GenBank/DDBJ whole genome shotgun (WGS) entry which is preliminary data.</text>
</comment>
<evidence type="ECO:0000313" key="7">
    <source>
        <dbReference type="EMBL" id="OIJ26572.1"/>
    </source>
</evidence>
<evidence type="ECO:0000256" key="1">
    <source>
        <dbReference type="ARBA" id="ARBA00001974"/>
    </source>
</evidence>
<sequence>MSVGRIARAALRRDRRDRRVTVVGAGIGGLTLAIELRRQGIEVEVYEAATDPHPTGEAVLLPANATRLLERIGLGPGLAAASATVDGLVWRDGHTGAAIGRVLSATEYAGRAGASCYGIRHADLHALLSDELGTEGLHVGHRLAGLTDSGGSVRLEFAGGETAEADLVIGADGARSMLREHVLGYDDAQFSGCVAWRGIVPRSRLTLLPDPDRLQLWLGPDGHLMHHPVGDGDHAFLLVKRQLGPWVPDSWSWPADPDEHVHAYAGWHPALVQMISAAPGSERWGLFHRPPLTTWSRGRVTLLGDAAHLMLPHHGQGAAQAIEDAIVLADCLASDDDRDRARTTYEVRRRDRTRRIQVASLAAADVLHLPDGPRAQARNKRLGSPDVYDRHLAWIHEHDAADPAPGAGGP</sequence>
<dbReference type="GO" id="GO:0071949">
    <property type="term" value="F:FAD binding"/>
    <property type="evidence" value="ECO:0007669"/>
    <property type="project" value="InterPro"/>
</dbReference>
<evidence type="ECO:0000259" key="6">
    <source>
        <dbReference type="Pfam" id="PF01494"/>
    </source>
</evidence>
<evidence type="ECO:0000313" key="8">
    <source>
        <dbReference type="Proteomes" id="UP000033772"/>
    </source>
</evidence>
<organism evidence="7 8">
    <name type="scientific">Nocardioides luteus</name>
    <dbReference type="NCBI Taxonomy" id="1844"/>
    <lineage>
        <taxon>Bacteria</taxon>
        <taxon>Bacillati</taxon>
        <taxon>Actinomycetota</taxon>
        <taxon>Actinomycetes</taxon>
        <taxon>Propionibacteriales</taxon>
        <taxon>Nocardioidaceae</taxon>
        <taxon>Nocardioides</taxon>
    </lineage>
</organism>
<dbReference type="RefSeq" id="WP_045550176.1">
    <property type="nucleotide sequence ID" value="NZ_JZDQ02000014.1"/>
</dbReference>
<comment type="cofactor">
    <cofactor evidence="1">
        <name>FAD</name>
        <dbReference type="ChEBI" id="CHEBI:57692"/>
    </cofactor>
</comment>
<dbReference type="InterPro" id="IPR002938">
    <property type="entry name" value="FAD-bd"/>
</dbReference>
<dbReference type="PANTHER" id="PTHR13789:SF318">
    <property type="entry name" value="GERANYLGERANYL DIPHOSPHATE REDUCTASE"/>
    <property type="match status" value="1"/>
</dbReference>
<dbReference type="PRINTS" id="PR00420">
    <property type="entry name" value="RNGMNOXGNASE"/>
</dbReference>
<accession>A0A1J4N4V4</accession>
<keyword evidence="2" id="KW-0285">Flavoprotein</keyword>
<dbReference type="OrthoDB" id="3212532at2"/>
<dbReference type="GO" id="GO:0004497">
    <property type="term" value="F:monooxygenase activity"/>
    <property type="evidence" value="ECO:0007669"/>
    <property type="project" value="UniProtKB-KW"/>
</dbReference>
<dbReference type="PANTHER" id="PTHR13789">
    <property type="entry name" value="MONOOXYGENASE"/>
    <property type="match status" value="1"/>
</dbReference>
<reference evidence="7" key="1">
    <citation type="submission" date="2016-10" db="EMBL/GenBank/DDBJ databases">
        <title>Draft Genome Sequence of Nocardioides luteus Strain BAFB, an Alkane-Degrading Bacterium Isolated from JP-7 Polluted Soil.</title>
        <authorList>
            <person name="Brown L."/>
            <person name="Ruiz O.N."/>
            <person name="Gunasekera T."/>
        </authorList>
    </citation>
    <scope>NUCLEOTIDE SEQUENCE [LARGE SCALE GENOMIC DNA]</scope>
    <source>
        <strain evidence="7">BAFB</strain>
    </source>
</reference>
<dbReference type="AlphaFoldDB" id="A0A1J4N4V4"/>
<keyword evidence="4" id="KW-0560">Oxidoreductase</keyword>
<dbReference type="InterPro" id="IPR036188">
    <property type="entry name" value="FAD/NAD-bd_sf"/>
</dbReference>
<evidence type="ECO:0000256" key="2">
    <source>
        <dbReference type="ARBA" id="ARBA00022630"/>
    </source>
</evidence>
<dbReference type="InterPro" id="IPR050493">
    <property type="entry name" value="FAD-dep_Monooxygenase_BioMet"/>
</dbReference>